<proteinExistence type="predicted"/>
<keyword evidence="2" id="KW-0328">Glycosyltransferase</keyword>
<organism evidence="2 3">
    <name type="scientific">Clostridium botulinum (strain 657 / Type Ba4)</name>
    <dbReference type="NCBI Taxonomy" id="515621"/>
    <lineage>
        <taxon>Bacteria</taxon>
        <taxon>Bacillati</taxon>
        <taxon>Bacillota</taxon>
        <taxon>Clostridia</taxon>
        <taxon>Eubacteriales</taxon>
        <taxon>Clostridiaceae</taxon>
        <taxon>Clostridium</taxon>
    </lineage>
</organism>
<accession>A0A3F2ZTF0</accession>
<dbReference type="InterPro" id="IPR029044">
    <property type="entry name" value="Nucleotide-diphossugar_trans"/>
</dbReference>
<dbReference type="EMBL" id="CP001083">
    <property type="protein sequence ID" value="ACQ52975.1"/>
    <property type="molecule type" value="Genomic_DNA"/>
</dbReference>
<dbReference type="PANTHER" id="PTHR22916">
    <property type="entry name" value="GLYCOSYLTRANSFERASE"/>
    <property type="match status" value="1"/>
</dbReference>
<protein>
    <submittedName>
        <fullName evidence="2">Glycosyltransferase</fullName>
        <ecNumber evidence="2">2.4.1.-</ecNumber>
    </submittedName>
</protein>
<dbReference type="PANTHER" id="PTHR22916:SF3">
    <property type="entry name" value="UDP-GLCNAC:BETAGAL BETA-1,3-N-ACETYLGLUCOSAMINYLTRANSFERASE-LIKE PROTEIN 1"/>
    <property type="match status" value="1"/>
</dbReference>
<feature type="domain" description="Glycosyltransferase 2-like" evidence="1">
    <location>
        <begin position="8"/>
        <end position="171"/>
    </location>
</feature>
<reference evidence="2 3" key="1">
    <citation type="journal article" date="2007" name="PLoS ONE">
        <title>Analysis of the neurotoxin complex genes in Clostridium botulinum A1-A4 and B1 strains: BoNT/A3, /Ba4 and /B1 clusters are located within plasmids.</title>
        <authorList>
            <person name="Smith T.J."/>
            <person name="Hill K.K."/>
            <person name="Foley B.T."/>
            <person name="Detter J.C."/>
            <person name="Munk A.C."/>
            <person name="Bruce D.C."/>
            <person name="Doggett N.A."/>
            <person name="Smith L.A."/>
            <person name="Marks J.D."/>
            <person name="Xie G."/>
            <person name="Brettin T.S."/>
        </authorList>
    </citation>
    <scope>NUCLEOTIDE SEQUENCE [LARGE SCALE GENOMIC DNA]</scope>
    <source>
        <strain evidence="3">657 / Type Ba4</strain>
    </source>
</reference>
<sequence length="337" mass="39571">MSINSLISIIMPVYNAEKYLRESIESILNQTYKNFEFIIINDGSTDDSLKIINGYYKKDCRIKIISRENKGLVYSLNEGISIAKGEYIARMDGDDVCNLDRLEKQIKYMKLNPNVDILGSYVEIMADKEVSYRTINIAYEGFNVPINKDNIKNYLFLHCTICHPSSMMKKVFLKEINFYSNRYKTSEDYDLWMRALKRGYNIDNIKEPLLKYRLHKESKSQVESKSNVVLIDYTNIRLDYIEELLQNKSTYVIWGASKGGEFVKDIIAKRFPNLKLKYYIDKYKIGNLKEIDIKKPNILINTEIDYIFIATTPGRIEARKYLLDFGYKEIEEFMTLL</sequence>
<dbReference type="AlphaFoldDB" id="A0A3F2ZTF0"/>
<gene>
    <name evidence="2" type="ordered locus">CLJ_B2936</name>
</gene>
<evidence type="ECO:0000313" key="3">
    <source>
        <dbReference type="Proteomes" id="UP000002333"/>
    </source>
</evidence>
<dbReference type="Pfam" id="PF00535">
    <property type="entry name" value="Glycos_transf_2"/>
    <property type="match status" value="1"/>
</dbReference>
<evidence type="ECO:0000313" key="2">
    <source>
        <dbReference type="EMBL" id="ACQ52975.1"/>
    </source>
</evidence>
<dbReference type="GO" id="GO:0016758">
    <property type="term" value="F:hexosyltransferase activity"/>
    <property type="evidence" value="ECO:0007669"/>
    <property type="project" value="UniProtKB-ARBA"/>
</dbReference>
<dbReference type="InterPro" id="IPR001173">
    <property type="entry name" value="Glyco_trans_2-like"/>
</dbReference>
<dbReference type="Proteomes" id="UP000002333">
    <property type="component" value="Chromosome"/>
</dbReference>
<keyword evidence="2" id="KW-0808">Transferase</keyword>
<dbReference type="EC" id="2.4.1.-" evidence="2"/>
<name>A0A3F2ZTF0_CLOB6</name>
<evidence type="ECO:0000259" key="1">
    <source>
        <dbReference type="Pfam" id="PF00535"/>
    </source>
</evidence>
<dbReference type="RefSeq" id="WP_003361332.1">
    <property type="nucleotide sequence ID" value="NC_012658.1"/>
</dbReference>
<reference evidence="3" key="2">
    <citation type="submission" date="2008-05" db="EMBL/GenBank/DDBJ databases">
        <title>Genome sequence of Clostridium botulinum Ba4 strain 657.</title>
        <authorList>
            <person name="Shrivastava S."/>
            <person name="Brown J.L."/>
            <person name="Bruce D."/>
            <person name="Detter C."/>
            <person name="Munk C."/>
            <person name="Smith L.A."/>
            <person name="Smith T.J."/>
            <person name="Sutton G."/>
            <person name="Brettin T.S."/>
        </authorList>
    </citation>
    <scope>NUCLEOTIDE SEQUENCE [LARGE SCALE GENOMIC DNA]</scope>
    <source>
        <strain evidence="3">657 / Type Ba4</strain>
    </source>
</reference>
<dbReference type="SUPFAM" id="SSF53448">
    <property type="entry name" value="Nucleotide-diphospho-sugar transferases"/>
    <property type="match status" value="1"/>
</dbReference>
<dbReference type="KEGG" id="cbi:CLJ_B2936"/>
<dbReference type="Gene3D" id="3.90.550.10">
    <property type="entry name" value="Spore Coat Polysaccharide Biosynthesis Protein SpsA, Chain A"/>
    <property type="match status" value="1"/>
</dbReference>